<gene>
    <name evidence="7" type="ORF">PBOR_34910</name>
</gene>
<dbReference type="EMBL" id="CP009285">
    <property type="protein sequence ID" value="AIQ61518.1"/>
    <property type="molecule type" value="Genomic_DNA"/>
</dbReference>
<dbReference type="Proteomes" id="UP000029518">
    <property type="component" value="Chromosome"/>
</dbReference>
<dbReference type="GO" id="GO:0006355">
    <property type="term" value="P:regulation of DNA-templated transcription"/>
    <property type="evidence" value="ECO:0007669"/>
    <property type="project" value="InterPro"/>
</dbReference>
<dbReference type="HOGENOM" id="CLU_000445_14_3_9"/>
<dbReference type="AlphaFoldDB" id="A0A089LQM9"/>
<feature type="modified residue" description="4-aspartylphosphate" evidence="5">
    <location>
        <position position="53"/>
    </location>
</feature>
<dbReference type="SUPFAM" id="SSF46894">
    <property type="entry name" value="C-terminal effector domain of the bipartite response regulators"/>
    <property type="match status" value="1"/>
</dbReference>
<dbReference type="Gene3D" id="1.25.40.10">
    <property type="entry name" value="Tetratricopeptide repeat domain"/>
    <property type="match status" value="1"/>
</dbReference>
<dbReference type="Gene3D" id="3.40.50.2300">
    <property type="match status" value="1"/>
</dbReference>
<evidence type="ECO:0000256" key="3">
    <source>
        <dbReference type="ARBA" id="ARBA00023125"/>
    </source>
</evidence>
<dbReference type="OrthoDB" id="3190595at2"/>
<evidence type="ECO:0000256" key="5">
    <source>
        <dbReference type="PROSITE-ProRule" id="PRU00169"/>
    </source>
</evidence>
<sequence length="378" mass="44351">MKAILIDDEKPALQHLERLLLKDGRLEITGKYTSARRGLEHLEHEKADVVFLDIGMPEMNGLEAGEYIAGMDRSTRIVYITAYSEYAIEAFELNAADYLLKPVTSQRLSKTLERLEIRREQNEAPVETLPEPAAAVKQLSILCFKRLEFIDSTEPGRKMQWRTSKAQEVFALLLHNRGQWILKDTIVDWVWPEFQPEKAVTNLHTTVYHIRKLLKAWDMEVQVEFSQERYRLTKENVLLDLEEFEQGYCSTPVESEAEWARREEVLGLYRGDYLEEHHYDWAETRSKELQIRFIRMSLHSAEYELSSGRPRQALDRLLVLQAADPYSDQICRLVLRSYADLGDFIGFRKHYDKYKELLQRDLGIRPDQVIDSWVQKVL</sequence>
<dbReference type="SUPFAM" id="SSF48452">
    <property type="entry name" value="TPR-like"/>
    <property type="match status" value="1"/>
</dbReference>
<feature type="domain" description="Response regulatory" evidence="6">
    <location>
        <begin position="2"/>
        <end position="116"/>
    </location>
</feature>
<dbReference type="SMART" id="SM00448">
    <property type="entry name" value="REC"/>
    <property type="match status" value="1"/>
</dbReference>
<name>A0A089LQM9_PAEBO</name>
<evidence type="ECO:0000256" key="1">
    <source>
        <dbReference type="ARBA" id="ARBA00023012"/>
    </source>
</evidence>
<dbReference type="InterPro" id="IPR016032">
    <property type="entry name" value="Sig_transdc_resp-reg_C-effctor"/>
</dbReference>
<evidence type="ECO:0000259" key="6">
    <source>
        <dbReference type="PROSITE" id="PS50110"/>
    </source>
</evidence>
<protein>
    <recommendedName>
        <fullName evidence="6">Response regulatory domain-containing protein</fullName>
    </recommendedName>
</protein>
<dbReference type="KEGG" id="pbd:PBOR_34910"/>
<keyword evidence="8" id="KW-1185">Reference proteome</keyword>
<evidence type="ECO:0000313" key="7">
    <source>
        <dbReference type="EMBL" id="AIQ61518.1"/>
    </source>
</evidence>
<dbReference type="InterPro" id="IPR011990">
    <property type="entry name" value="TPR-like_helical_dom_sf"/>
</dbReference>
<reference evidence="7" key="1">
    <citation type="submission" date="2014-08" db="EMBL/GenBank/DDBJ databases">
        <title>Comparative genomics of the Paenibacillus odorifer group.</title>
        <authorList>
            <person name="den Bakker H.C."/>
            <person name="Tsai Y.-C.Y.-C."/>
            <person name="Martin N."/>
            <person name="Korlach J."/>
            <person name="Wiedmann M."/>
        </authorList>
    </citation>
    <scope>NUCLEOTIDE SEQUENCE [LARGE SCALE GENOMIC DNA]</scope>
    <source>
        <strain evidence="7">DSM 13188</strain>
    </source>
</reference>
<dbReference type="SUPFAM" id="SSF52172">
    <property type="entry name" value="CheY-like"/>
    <property type="match status" value="1"/>
</dbReference>
<dbReference type="GO" id="GO:0000160">
    <property type="term" value="P:phosphorelay signal transduction system"/>
    <property type="evidence" value="ECO:0007669"/>
    <property type="project" value="UniProtKB-KW"/>
</dbReference>
<keyword evidence="5" id="KW-0597">Phosphoprotein</keyword>
<keyword evidence="2" id="KW-0805">Transcription regulation</keyword>
<evidence type="ECO:0000256" key="2">
    <source>
        <dbReference type="ARBA" id="ARBA00023015"/>
    </source>
</evidence>
<dbReference type="InterPro" id="IPR001789">
    <property type="entry name" value="Sig_transdc_resp-reg_receiver"/>
</dbReference>
<dbReference type="InterPro" id="IPR005158">
    <property type="entry name" value="BTAD"/>
</dbReference>
<dbReference type="Gene3D" id="1.10.10.10">
    <property type="entry name" value="Winged helix-like DNA-binding domain superfamily/Winged helix DNA-binding domain"/>
    <property type="match status" value="1"/>
</dbReference>
<dbReference type="GO" id="GO:0003677">
    <property type="term" value="F:DNA binding"/>
    <property type="evidence" value="ECO:0007669"/>
    <property type="project" value="UniProtKB-KW"/>
</dbReference>
<organism evidence="7 8">
    <name type="scientific">Paenibacillus borealis</name>
    <dbReference type="NCBI Taxonomy" id="160799"/>
    <lineage>
        <taxon>Bacteria</taxon>
        <taxon>Bacillati</taxon>
        <taxon>Bacillota</taxon>
        <taxon>Bacilli</taxon>
        <taxon>Bacillales</taxon>
        <taxon>Paenibacillaceae</taxon>
        <taxon>Paenibacillus</taxon>
    </lineage>
</organism>
<dbReference type="InterPro" id="IPR011006">
    <property type="entry name" value="CheY-like_superfamily"/>
</dbReference>
<dbReference type="PROSITE" id="PS50110">
    <property type="entry name" value="RESPONSE_REGULATORY"/>
    <property type="match status" value="1"/>
</dbReference>
<keyword evidence="3" id="KW-0238">DNA-binding</keyword>
<dbReference type="SMART" id="SM01043">
    <property type="entry name" value="BTAD"/>
    <property type="match status" value="1"/>
</dbReference>
<keyword evidence="1" id="KW-0902">Two-component regulatory system</keyword>
<evidence type="ECO:0000313" key="8">
    <source>
        <dbReference type="Proteomes" id="UP000029518"/>
    </source>
</evidence>
<dbReference type="PANTHER" id="PTHR35807:SF2">
    <property type="entry name" value="TRANSCRIPTIONAL ACTIVATOR DOMAIN"/>
    <property type="match status" value="1"/>
</dbReference>
<dbReference type="InterPro" id="IPR051677">
    <property type="entry name" value="AfsR-DnrI-RedD_regulator"/>
</dbReference>
<dbReference type="Pfam" id="PF00072">
    <property type="entry name" value="Response_reg"/>
    <property type="match status" value="1"/>
</dbReference>
<accession>A0A089LQM9</accession>
<dbReference type="Pfam" id="PF03704">
    <property type="entry name" value="BTAD"/>
    <property type="match status" value="1"/>
</dbReference>
<evidence type="ECO:0000256" key="4">
    <source>
        <dbReference type="ARBA" id="ARBA00023163"/>
    </source>
</evidence>
<dbReference type="RefSeq" id="WP_042218379.1">
    <property type="nucleotide sequence ID" value="NZ_CP009285.1"/>
</dbReference>
<dbReference type="PANTHER" id="PTHR35807">
    <property type="entry name" value="TRANSCRIPTIONAL REGULATOR REDD-RELATED"/>
    <property type="match status" value="1"/>
</dbReference>
<proteinExistence type="predicted"/>
<keyword evidence="4" id="KW-0804">Transcription</keyword>
<dbReference type="InterPro" id="IPR036388">
    <property type="entry name" value="WH-like_DNA-bd_sf"/>
</dbReference>